<dbReference type="EMBL" id="JAUSZV010000005">
    <property type="protein sequence ID" value="MDQ0909675.1"/>
    <property type="molecule type" value="Genomic_DNA"/>
</dbReference>
<feature type="region of interest" description="Disordered" evidence="1">
    <location>
        <begin position="237"/>
        <end position="311"/>
    </location>
</feature>
<feature type="region of interest" description="Disordered" evidence="1">
    <location>
        <begin position="185"/>
        <end position="214"/>
    </location>
</feature>
<evidence type="ECO:0000256" key="1">
    <source>
        <dbReference type="SAM" id="MobiDB-lite"/>
    </source>
</evidence>
<gene>
    <name evidence="2" type="ORF">QFZ22_005660</name>
</gene>
<feature type="compositionally biased region" description="Basic residues" evidence="1">
    <location>
        <begin position="296"/>
        <end position="311"/>
    </location>
</feature>
<protein>
    <submittedName>
        <fullName evidence="2">Uncharacterized protein</fullName>
    </submittedName>
</protein>
<feature type="compositionally biased region" description="Low complexity" evidence="1">
    <location>
        <begin position="64"/>
        <end position="73"/>
    </location>
</feature>
<comment type="caution">
    <text evidence="2">The sequence shown here is derived from an EMBL/GenBank/DDBJ whole genome shotgun (WGS) entry which is preliminary data.</text>
</comment>
<feature type="region of interest" description="Disordered" evidence="1">
    <location>
        <begin position="60"/>
        <end position="151"/>
    </location>
</feature>
<dbReference type="Proteomes" id="UP001234216">
    <property type="component" value="Unassembled WGS sequence"/>
</dbReference>
<feature type="compositionally biased region" description="Basic and acidic residues" evidence="1">
    <location>
        <begin position="74"/>
        <end position="96"/>
    </location>
</feature>
<feature type="compositionally biased region" description="Basic and acidic residues" evidence="1">
    <location>
        <begin position="110"/>
        <end position="131"/>
    </location>
</feature>
<evidence type="ECO:0000313" key="2">
    <source>
        <dbReference type="EMBL" id="MDQ0909675.1"/>
    </source>
</evidence>
<feature type="compositionally biased region" description="Low complexity" evidence="1">
    <location>
        <begin position="192"/>
        <end position="208"/>
    </location>
</feature>
<sequence length="311" mass="34265">MIPSDRARARDGRLAGLWILAPQGLRASPTRSIFVTLTFRVLTPMISTRHGRVQAPLVDRAGRRATATAGYRPVRPDRRHDVRAPRDRTDAAHDGRPSLTRAALLAPRRALRESRPLRPHGGAERQQRLDTDPYGPTDATASVDHGGVPVPCTTARAPRRALWETRPPPFRTGAVAWTVPAEPVTAAGAQEPPRSSARRASAAGAASPVRWTTERSAVRGRCDLCYQATVTARYRPVRPNDATASGHHGPYPCRTRQPAAVRMTGDRQVRSTIPDRRRRPGPDHGRDPQRHESRSPRHSSGRRACRRARAP</sequence>
<evidence type="ECO:0000313" key="3">
    <source>
        <dbReference type="Proteomes" id="UP001234216"/>
    </source>
</evidence>
<proteinExistence type="predicted"/>
<feature type="compositionally biased region" description="Basic and acidic residues" evidence="1">
    <location>
        <begin position="264"/>
        <end position="295"/>
    </location>
</feature>
<reference evidence="2" key="1">
    <citation type="submission" date="2023-07" db="EMBL/GenBank/DDBJ databases">
        <title>Comparative genomics of wheat-associated soil bacteria to identify genetic determinants of phenazine resistance.</title>
        <authorList>
            <person name="Mouncey N."/>
        </authorList>
    </citation>
    <scope>NUCLEOTIDE SEQUENCE</scope>
    <source>
        <strain evidence="2">V4I22</strain>
    </source>
</reference>
<accession>A0AAW8FK62</accession>
<feature type="compositionally biased region" description="Low complexity" evidence="1">
    <location>
        <begin position="97"/>
        <end position="108"/>
    </location>
</feature>
<name>A0AAW8FK62_9ACTN</name>
<dbReference type="AlphaFoldDB" id="A0AAW8FK62"/>
<organism evidence="2 3">
    <name type="scientific">Streptomyces canus</name>
    <dbReference type="NCBI Taxonomy" id="58343"/>
    <lineage>
        <taxon>Bacteria</taxon>
        <taxon>Bacillati</taxon>
        <taxon>Actinomycetota</taxon>
        <taxon>Actinomycetes</taxon>
        <taxon>Kitasatosporales</taxon>
        <taxon>Streptomycetaceae</taxon>
        <taxon>Streptomyces</taxon>
        <taxon>Streptomyces aurantiacus group</taxon>
    </lineage>
</organism>